<evidence type="ECO:0000313" key="8">
    <source>
        <dbReference type="EMBL" id="AMD85447.1"/>
    </source>
</evidence>
<dbReference type="KEGG" id="chg:AXF12_07935"/>
<dbReference type="NCBIfam" id="NF006824">
    <property type="entry name" value="PRK09347.1-1"/>
    <property type="match status" value="1"/>
</dbReference>
<dbReference type="InterPro" id="IPR001474">
    <property type="entry name" value="GTP_CycHdrlase_I"/>
</dbReference>
<evidence type="ECO:0000313" key="9">
    <source>
        <dbReference type="EMBL" id="SNV01492.1"/>
    </source>
</evidence>
<dbReference type="GO" id="GO:0006730">
    <property type="term" value="P:one-carbon metabolic process"/>
    <property type="evidence" value="ECO:0007669"/>
    <property type="project" value="UniProtKB-UniRule"/>
</dbReference>
<evidence type="ECO:0000256" key="4">
    <source>
        <dbReference type="ARBA" id="ARBA00022563"/>
    </source>
</evidence>
<dbReference type="HAMAP" id="MF_00223">
    <property type="entry name" value="FolE"/>
    <property type="match status" value="1"/>
</dbReference>
<keyword evidence="5 6" id="KW-0378">Hydrolase</keyword>
<evidence type="ECO:0000256" key="2">
    <source>
        <dbReference type="ARBA" id="ARBA00005080"/>
    </source>
</evidence>
<dbReference type="InterPro" id="IPR020602">
    <property type="entry name" value="GTP_CycHdrlase_I_dom"/>
</dbReference>
<keyword evidence="6" id="KW-0479">Metal-binding</keyword>
<dbReference type="SUPFAM" id="SSF55620">
    <property type="entry name" value="Tetrahydrobiopterin biosynthesis enzymes-like"/>
    <property type="match status" value="1"/>
</dbReference>
<dbReference type="Proteomes" id="UP000065822">
    <property type="component" value="Chromosome"/>
</dbReference>
<dbReference type="PROSITE" id="PS00860">
    <property type="entry name" value="GTP_CYCLOHYDROL_1_2"/>
    <property type="match status" value="1"/>
</dbReference>
<dbReference type="EC" id="3.5.4.16" evidence="6"/>
<comment type="similarity">
    <text evidence="3 6">Belongs to the GTP cyclohydrolase I family.</text>
</comment>
<dbReference type="GO" id="GO:0006729">
    <property type="term" value="P:tetrahydrobiopterin biosynthetic process"/>
    <property type="evidence" value="ECO:0007669"/>
    <property type="project" value="TreeGrafter"/>
</dbReference>
<organism evidence="9 11">
    <name type="scientific">Capnocytophaga haemolytica</name>
    <dbReference type="NCBI Taxonomy" id="45243"/>
    <lineage>
        <taxon>Bacteria</taxon>
        <taxon>Pseudomonadati</taxon>
        <taxon>Bacteroidota</taxon>
        <taxon>Flavobacteriia</taxon>
        <taxon>Flavobacteriales</taxon>
        <taxon>Flavobacteriaceae</taxon>
        <taxon>Capnocytophaga</taxon>
    </lineage>
</organism>
<dbReference type="GO" id="GO:0005525">
    <property type="term" value="F:GTP binding"/>
    <property type="evidence" value="ECO:0007669"/>
    <property type="project" value="UniProtKB-KW"/>
</dbReference>
<keyword evidence="6" id="KW-0342">GTP-binding</keyword>
<dbReference type="InterPro" id="IPR043134">
    <property type="entry name" value="GTP-CH-I_N"/>
</dbReference>
<dbReference type="EMBL" id="CP014227">
    <property type="protein sequence ID" value="AMD85447.1"/>
    <property type="molecule type" value="Genomic_DNA"/>
</dbReference>
<keyword evidence="6" id="KW-0862">Zinc</keyword>
<keyword evidence="4 6" id="KW-0554">One-carbon metabolism</keyword>
<reference evidence="8 10" key="1">
    <citation type="submission" date="2016-02" db="EMBL/GenBank/DDBJ databases">
        <authorList>
            <person name="Holder M.E."/>
            <person name="Ajami N.J."/>
            <person name="Petrosino J.F."/>
        </authorList>
    </citation>
    <scope>NUCLEOTIDE SEQUENCE [LARGE SCALE GENOMIC DNA]</scope>
    <source>
        <strain evidence="8 10">CCUG 32990</strain>
    </source>
</reference>
<dbReference type="PROSITE" id="PS00859">
    <property type="entry name" value="GTP_CYCLOHYDROL_1_1"/>
    <property type="match status" value="1"/>
</dbReference>
<reference evidence="9 11" key="2">
    <citation type="submission" date="2017-06" db="EMBL/GenBank/DDBJ databases">
        <authorList>
            <consortium name="Pathogen Informatics"/>
        </authorList>
    </citation>
    <scope>NUCLEOTIDE SEQUENCE [LARGE SCALE GENOMIC DNA]</scope>
    <source>
        <strain evidence="9 11">NCTC12947</strain>
    </source>
</reference>
<evidence type="ECO:0000259" key="7">
    <source>
        <dbReference type="Pfam" id="PF01227"/>
    </source>
</evidence>
<dbReference type="FunFam" id="3.30.1130.10:FF:000001">
    <property type="entry name" value="GTP cyclohydrolase 1"/>
    <property type="match status" value="1"/>
</dbReference>
<feature type="binding site" evidence="6">
    <location>
        <position position="179"/>
    </location>
    <ligand>
        <name>Zn(2+)</name>
        <dbReference type="ChEBI" id="CHEBI:29105"/>
    </ligand>
</feature>
<dbReference type="Gene3D" id="1.10.286.10">
    <property type="match status" value="1"/>
</dbReference>
<dbReference type="GO" id="GO:0008270">
    <property type="term" value="F:zinc ion binding"/>
    <property type="evidence" value="ECO:0007669"/>
    <property type="project" value="UniProtKB-UniRule"/>
</dbReference>
<protein>
    <recommendedName>
        <fullName evidence="6">GTP cyclohydrolase 1</fullName>
        <ecNumber evidence="6">3.5.4.16</ecNumber>
    </recommendedName>
    <alternativeName>
        <fullName evidence="6">GTP cyclohydrolase I</fullName>
        <shortName evidence="6">GTP-CH-I</shortName>
    </alternativeName>
</protein>
<feature type="binding site" evidence="6">
    <location>
        <position position="111"/>
    </location>
    <ligand>
        <name>Zn(2+)</name>
        <dbReference type="ChEBI" id="CHEBI:29105"/>
    </ligand>
</feature>
<dbReference type="InterPro" id="IPR018234">
    <property type="entry name" value="GTP_CycHdrlase_I_CS"/>
</dbReference>
<evidence type="ECO:0000256" key="3">
    <source>
        <dbReference type="ARBA" id="ARBA00008085"/>
    </source>
</evidence>
<dbReference type="NCBIfam" id="TIGR00063">
    <property type="entry name" value="folE"/>
    <property type="match status" value="1"/>
</dbReference>
<dbReference type="EMBL" id="LT906449">
    <property type="protein sequence ID" value="SNV01492.1"/>
    <property type="molecule type" value="Genomic_DNA"/>
</dbReference>
<comment type="subunit">
    <text evidence="6">Homopolymer.</text>
</comment>
<dbReference type="PANTHER" id="PTHR11109">
    <property type="entry name" value="GTP CYCLOHYDROLASE I"/>
    <property type="match status" value="1"/>
</dbReference>
<dbReference type="GO" id="GO:0046654">
    <property type="term" value="P:tetrahydrofolate biosynthetic process"/>
    <property type="evidence" value="ECO:0007669"/>
    <property type="project" value="UniProtKB-UniRule"/>
</dbReference>
<dbReference type="GO" id="GO:0003934">
    <property type="term" value="F:GTP cyclohydrolase I activity"/>
    <property type="evidence" value="ECO:0007669"/>
    <property type="project" value="UniProtKB-UniRule"/>
</dbReference>
<comment type="catalytic activity">
    <reaction evidence="1 6">
        <text>GTP + H2O = 7,8-dihydroneopterin 3'-triphosphate + formate + H(+)</text>
        <dbReference type="Rhea" id="RHEA:17473"/>
        <dbReference type="ChEBI" id="CHEBI:15377"/>
        <dbReference type="ChEBI" id="CHEBI:15378"/>
        <dbReference type="ChEBI" id="CHEBI:15740"/>
        <dbReference type="ChEBI" id="CHEBI:37565"/>
        <dbReference type="ChEBI" id="CHEBI:58462"/>
        <dbReference type="EC" id="3.5.4.16"/>
    </reaction>
</comment>
<dbReference type="AlphaFoldDB" id="A0AAX2GU54"/>
<evidence type="ECO:0000256" key="1">
    <source>
        <dbReference type="ARBA" id="ARBA00001052"/>
    </source>
</evidence>
<dbReference type="PANTHER" id="PTHR11109:SF7">
    <property type="entry name" value="GTP CYCLOHYDROLASE 1"/>
    <property type="match status" value="1"/>
</dbReference>
<evidence type="ECO:0000313" key="11">
    <source>
        <dbReference type="Proteomes" id="UP000215539"/>
    </source>
</evidence>
<feature type="domain" description="GTP cyclohydrolase I" evidence="7">
    <location>
        <begin position="37"/>
        <end position="214"/>
    </location>
</feature>
<evidence type="ECO:0000256" key="6">
    <source>
        <dbReference type="HAMAP-Rule" id="MF_00223"/>
    </source>
</evidence>
<dbReference type="NCBIfam" id="NF006826">
    <property type="entry name" value="PRK09347.1-3"/>
    <property type="match status" value="1"/>
</dbReference>
<name>A0AAX2GU54_9FLAO</name>
<dbReference type="Gene3D" id="3.30.1130.10">
    <property type="match status" value="1"/>
</dbReference>
<evidence type="ECO:0000313" key="10">
    <source>
        <dbReference type="Proteomes" id="UP000065822"/>
    </source>
</evidence>
<sequence length="221" mass="24958">MNREEDIIGENHIATSAVTPLRADAFDKSVDEKIAKIEEHVREILLTLGLDLTDDSLKGTPKRVAKAYVKELFGGLLPERKPSASTFNNSYHYGEMLVEKNIVVYSTCEHHLLPIVGRAHVAYISNGKVIGLSKMNRIVEYYAKRPQVQERLTLQIVQEMQNVLGTDDVACIIDAKHLCVNSRGIKDIESSTVTAEFGGKFKDPEVRKEFLEYIKLDTRFH</sequence>
<comment type="pathway">
    <text evidence="2 6">Cofactor biosynthesis; 7,8-dihydroneopterin triphosphate biosynthesis; 7,8-dihydroneopterin triphosphate from GTP: step 1/1.</text>
</comment>
<dbReference type="NCBIfam" id="NF006825">
    <property type="entry name" value="PRK09347.1-2"/>
    <property type="match status" value="1"/>
</dbReference>
<keyword evidence="10" id="KW-1185">Reference proteome</keyword>
<keyword evidence="6" id="KW-0547">Nucleotide-binding</keyword>
<dbReference type="InterPro" id="IPR043133">
    <property type="entry name" value="GTP-CH-I_C/QueF"/>
</dbReference>
<evidence type="ECO:0000256" key="5">
    <source>
        <dbReference type="ARBA" id="ARBA00022801"/>
    </source>
</evidence>
<gene>
    <name evidence="6 9" type="primary">folE</name>
    <name evidence="8" type="ORF">AXF12_07935</name>
    <name evidence="9" type="ORF">SAMEA44541418_00100</name>
</gene>
<proteinExistence type="inferred from homology"/>
<dbReference type="Pfam" id="PF01227">
    <property type="entry name" value="GTP_cyclohydroI"/>
    <property type="match status" value="1"/>
</dbReference>
<dbReference type="GO" id="GO:0005737">
    <property type="term" value="C:cytoplasm"/>
    <property type="evidence" value="ECO:0007669"/>
    <property type="project" value="TreeGrafter"/>
</dbReference>
<accession>A0AAX2GU54</accession>
<feature type="binding site" evidence="6">
    <location>
        <position position="108"/>
    </location>
    <ligand>
        <name>Zn(2+)</name>
        <dbReference type="ChEBI" id="CHEBI:29105"/>
    </ligand>
</feature>
<dbReference type="Proteomes" id="UP000215539">
    <property type="component" value="Chromosome 1"/>
</dbReference>